<dbReference type="PANTHER" id="PTHR23117:SF13">
    <property type="entry name" value="GUANYLATE KINASE"/>
    <property type="match status" value="1"/>
</dbReference>
<dbReference type="PANTHER" id="PTHR23117">
    <property type="entry name" value="GUANYLATE KINASE-RELATED"/>
    <property type="match status" value="1"/>
</dbReference>
<dbReference type="PROSITE" id="PS50052">
    <property type="entry name" value="GUANYLATE_KINASE_2"/>
    <property type="match status" value="1"/>
</dbReference>
<dbReference type="Pfam" id="PF00625">
    <property type="entry name" value="Guanylate_kin"/>
    <property type="match status" value="1"/>
</dbReference>
<evidence type="ECO:0000256" key="4">
    <source>
        <dbReference type="ARBA" id="ARBA00022777"/>
    </source>
</evidence>
<evidence type="ECO:0000313" key="7">
    <source>
        <dbReference type="EMBL" id="KRN26184.1"/>
    </source>
</evidence>
<evidence type="ECO:0000259" key="6">
    <source>
        <dbReference type="PROSITE" id="PS50052"/>
    </source>
</evidence>
<evidence type="ECO:0000256" key="2">
    <source>
        <dbReference type="ARBA" id="ARBA00005790"/>
    </source>
</evidence>
<dbReference type="GO" id="GO:0005829">
    <property type="term" value="C:cytosol"/>
    <property type="evidence" value="ECO:0007669"/>
    <property type="project" value="TreeGrafter"/>
</dbReference>
<comment type="similarity">
    <text evidence="2">Belongs to the guanylate kinase family.</text>
</comment>
<dbReference type="GO" id="GO:0004385">
    <property type="term" value="F:GMP kinase activity"/>
    <property type="evidence" value="ECO:0007669"/>
    <property type="project" value="UniProtKB-EC"/>
</dbReference>
<dbReference type="AlphaFoldDB" id="A0A0R2FCN6"/>
<name>A0A0R2FCN6_9LACO</name>
<keyword evidence="8" id="KW-1185">Reference proteome</keyword>
<dbReference type="Proteomes" id="UP000051442">
    <property type="component" value="Unassembled WGS sequence"/>
</dbReference>
<dbReference type="InterPro" id="IPR027417">
    <property type="entry name" value="P-loop_NTPase"/>
</dbReference>
<keyword evidence="3" id="KW-0808">Transferase</keyword>
<evidence type="ECO:0000313" key="8">
    <source>
        <dbReference type="Proteomes" id="UP000051442"/>
    </source>
</evidence>
<dbReference type="InterPro" id="IPR008145">
    <property type="entry name" value="GK/Ca_channel_bsu"/>
</dbReference>
<evidence type="ECO:0000256" key="3">
    <source>
        <dbReference type="ARBA" id="ARBA00022679"/>
    </source>
</evidence>
<dbReference type="EMBL" id="AYZM01000042">
    <property type="protein sequence ID" value="KRN26184.1"/>
    <property type="molecule type" value="Genomic_DNA"/>
</dbReference>
<comment type="caution">
    <text evidence="7">The sequence shown here is derived from an EMBL/GenBank/DDBJ whole genome shotgun (WGS) entry which is preliminary data.</text>
</comment>
<accession>A0A0R2FCN6</accession>
<comment type="catalytic activity">
    <reaction evidence="5">
        <text>GMP + ATP = GDP + ADP</text>
        <dbReference type="Rhea" id="RHEA:20780"/>
        <dbReference type="ChEBI" id="CHEBI:30616"/>
        <dbReference type="ChEBI" id="CHEBI:58115"/>
        <dbReference type="ChEBI" id="CHEBI:58189"/>
        <dbReference type="ChEBI" id="CHEBI:456216"/>
        <dbReference type="EC" id="2.7.4.8"/>
    </reaction>
</comment>
<evidence type="ECO:0000256" key="5">
    <source>
        <dbReference type="ARBA" id="ARBA00048594"/>
    </source>
</evidence>
<dbReference type="STRING" id="1423804.FD14_GL002643"/>
<evidence type="ECO:0000256" key="1">
    <source>
        <dbReference type="ARBA" id="ARBA00003531"/>
    </source>
</evidence>
<reference evidence="7 8" key="1">
    <citation type="journal article" date="2015" name="Genome Announc.">
        <title>Expanding the biotechnology potential of lactobacilli through comparative genomics of 213 strains and associated genera.</title>
        <authorList>
            <person name="Sun Z."/>
            <person name="Harris H.M."/>
            <person name="McCann A."/>
            <person name="Guo C."/>
            <person name="Argimon S."/>
            <person name="Zhang W."/>
            <person name="Yang X."/>
            <person name="Jeffery I.B."/>
            <person name="Cooney J.C."/>
            <person name="Kagawa T.F."/>
            <person name="Liu W."/>
            <person name="Song Y."/>
            <person name="Salvetti E."/>
            <person name="Wrobel A."/>
            <person name="Rasinkangas P."/>
            <person name="Parkhill J."/>
            <person name="Rea M.C."/>
            <person name="O'Sullivan O."/>
            <person name="Ritari J."/>
            <person name="Douillard F.P."/>
            <person name="Paul Ross R."/>
            <person name="Yang R."/>
            <person name="Briner A.E."/>
            <person name="Felis G.E."/>
            <person name="de Vos W.M."/>
            <person name="Barrangou R."/>
            <person name="Klaenhammer T.R."/>
            <person name="Caufield P.W."/>
            <person name="Cui Y."/>
            <person name="Zhang H."/>
            <person name="O'Toole P.W."/>
        </authorList>
    </citation>
    <scope>NUCLEOTIDE SEQUENCE [LARGE SCALE GENOMIC DNA]</scope>
    <source>
        <strain evidence="7 8">DSM 23365</strain>
    </source>
</reference>
<dbReference type="SMART" id="SM00072">
    <property type="entry name" value="GuKc"/>
    <property type="match status" value="1"/>
</dbReference>
<feature type="domain" description="Guanylate kinase-like" evidence="6">
    <location>
        <begin position="7"/>
        <end position="185"/>
    </location>
</feature>
<dbReference type="SUPFAM" id="SSF52540">
    <property type="entry name" value="P-loop containing nucleoside triphosphate hydrolases"/>
    <property type="match status" value="1"/>
</dbReference>
<dbReference type="InterPro" id="IPR008144">
    <property type="entry name" value="Guanylate_kin-like_dom"/>
</dbReference>
<gene>
    <name evidence="7" type="ORF">FD14_GL002643</name>
</gene>
<dbReference type="Gene3D" id="3.40.50.300">
    <property type="entry name" value="P-loop containing nucleotide triphosphate hydrolases"/>
    <property type="match status" value="1"/>
</dbReference>
<comment type="function">
    <text evidence="1">Essential for recycling GMP and indirectly, cGMP.</text>
</comment>
<organism evidence="7 8">
    <name type="scientific">Secundilactobacillus similis DSM 23365 = JCM 2765</name>
    <dbReference type="NCBI Taxonomy" id="1423804"/>
    <lineage>
        <taxon>Bacteria</taxon>
        <taxon>Bacillati</taxon>
        <taxon>Bacillota</taxon>
        <taxon>Bacilli</taxon>
        <taxon>Lactobacillales</taxon>
        <taxon>Lactobacillaceae</taxon>
        <taxon>Secundilactobacillus</taxon>
    </lineage>
</organism>
<protein>
    <submittedName>
        <fullName evidence="7">Guanylate kinase</fullName>
    </submittedName>
</protein>
<sequence>MEDLSMKRVIVITGATGTGKTTVSQYLNSHYDIPRIITHTTRPKRPGEVDGVDYYFETAESFPKNHYLEDVMYASYQYGSSYEGLDRAFEKADLVSIVLDTKGAQTYAEQLGEKAVVLFLTVGKSDILKDRLTSRGDETEMVNHRIRSKEYKRDLELPVALTGRATVIQNDDWLKTQRALDAFVSALRIQQQSVES</sequence>
<keyword evidence="4 7" id="KW-0418">Kinase</keyword>
<dbReference type="PATRIC" id="fig|1423804.4.peg.2856"/>
<proteinExistence type="inferred from homology"/>